<keyword evidence="2" id="KW-0812">Transmembrane</keyword>
<feature type="compositionally biased region" description="Low complexity" evidence="1">
    <location>
        <begin position="148"/>
        <end position="166"/>
    </location>
</feature>
<dbReference type="EMBL" id="LNZH02000214">
    <property type="protein sequence ID" value="OCB84710.1"/>
    <property type="molecule type" value="Genomic_DNA"/>
</dbReference>
<keyword evidence="2" id="KW-0472">Membrane</keyword>
<evidence type="ECO:0000256" key="2">
    <source>
        <dbReference type="SAM" id="Phobius"/>
    </source>
</evidence>
<name>A0A9Q5HRQ9_SANBA</name>
<feature type="compositionally biased region" description="Basic and acidic residues" evidence="1">
    <location>
        <begin position="123"/>
        <end position="143"/>
    </location>
</feature>
<reference evidence="3" key="1">
    <citation type="submission" date="2016-06" db="EMBL/GenBank/DDBJ databases">
        <title>Draft Genome sequence of the fungus Inonotus baumii.</title>
        <authorList>
            <person name="Zhu H."/>
            <person name="Lin W."/>
        </authorList>
    </citation>
    <scope>NUCLEOTIDE SEQUENCE</scope>
    <source>
        <strain evidence="3">821</strain>
    </source>
</reference>
<evidence type="ECO:0000313" key="4">
    <source>
        <dbReference type="Proteomes" id="UP000757232"/>
    </source>
</evidence>
<evidence type="ECO:0000313" key="3">
    <source>
        <dbReference type="EMBL" id="OCB84710.1"/>
    </source>
</evidence>
<feature type="transmembrane region" description="Helical" evidence="2">
    <location>
        <begin position="350"/>
        <end position="372"/>
    </location>
</feature>
<evidence type="ECO:0000256" key="1">
    <source>
        <dbReference type="SAM" id="MobiDB-lite"/>
    </source>
</evidence>
<comment type="caution">
    <text evidence="3">The sequence shown here is derived from an EMBL/GenBank/DDBJ whole genome shotgun (WGS) entry which is preliminary data.</text>
</comment>
<sequence length="482" mass="54305">MRQPFKSPSAVRTAHSFDPSRDIWTEMLGEIVETVNDLVNLAERNVTRIFYEPWPPVDYGKQARPTQTSYPGAYARQQTYFQKVQTSPRTAVQRSTVLQSRTPSTAYRTQTPRLGTKSPPSRPAKESRSDPKLRRSANVDEQRTTTIRRVVPSPVLPRPASAPSAVQSTTTTGAREKRPSLAKPIRADTRRTQSLRLDDFRPDLAQCDVLVIAVAEMEICKEIFTGWRAQLKLTDSKRTDKLEQAIISTVRKLDIGASAALRASHNLIRNYKNLLRAVERNLEQVSQSRTGGPIFTSEISSLATAISAHSRALSSYVKQIQERLRMLVKDIEKTKESADKRALKRKIWRWLARVFQALSALISAGGAMFALFHPIGLLESITIGGASMLSGAAARLCELIQDKYSETTFDEILTFLRDHVPESARAAEIALTSFQACHRILQVELEVRKGKRYDWVSSYDARRARGQWTQAEQRLRTSRLGK</sequence>
<dbReference type="AlphaFoldDB" id="A0A9Q5HRQ9"/>
<feature type="compositionally biased region" description="Polar residues" evidence="1">
    <location>
        <begin position="85"/>
        <end position="113"/>
    </location>
</feature>
<protein>
    <submittedName>
        <fullName evidence="3">Uncharacterized protein</fullName>
    </submittedName>
</protein>
<feature type="region of interest" description="Disordered" evidence="1">
    <location>
        <begin position="85"/>
        <end position="182"/>
    </location>
</feature>
<keyword evidence="4" id="KW-1185">Reference proteome</keyword>
<gene>
    <name evidence="3" type="ORF">A7U60_g8232</name>
</gene>
<organism evidence="3 4">
    <name type="scientific">Sanghuangporus baumii</name>
    <name type="common">Phellinus baumii</name>
    <dbReference type="NCBI Taxonomy" id="108892"/>
    <lineage>
        <taxon>Eukaryota</taxon>
        <taxon>Fungi</taxon>
        <taxon>Dikarya</taxon>
        <taxon>Basidiomycota</taxon>
        <taxon>Agaricomycotina</taxon>
        <taxon>Agaricomycetes</taxon>
        <taxon>Hymenochaetales</taxon>
        <taxon>Hymenochaetaceae</taxon>
        <taxon>Sanghuangporus</taxon>
    </lineage>
</organism>
<dbReference type="Proteomes" id="UP000757232">
    <property type="component" value="Unassembled WGS sequence"/>
</dbReference>
<accession>A0A9Q5HRQ9</accession>
<proteinExistence type="predicted"/>
<keyword evidence="2" id="KW-1133">Transmembrane helix</keyword>
<dbReference type="OrthoDB" id="3261115at2759"/>